<reference evidence="3" key="1">
    <citation type="journal article" date="2019" name="Int. J. Syst. Evol. Microbiol.">
        <title>The Global Catalogue of Microorganisms (GCM) 10K type strain sequencing project: providing services to taxonomists for standard genome sequencing and annotation.</title>
        <authorList>
            <consortium name="The Broad Institute Genomics Platform"/>
            <consortium name="The Broad Institute Genome Sequencing Center for Infectious Disease"/>
            <person name="Wu L."/>
            <person name="Ma J."/>
        </authorList>
    </citation>
    <scope>NUCLEOTIDE SEQUENCE [LARGE SCALE GENOMIC DNA]</scope>
    <source>
        <strain evidence="3">JCM 8542</strain>
    </source>
</reference>
<sequence length="60" mass="7156">MTTWSEFLEEQLKDPEFKREYDELEDWYQEELAQQRALNHDNKDSASPSSDHNAPHIAYA</sequence>
<evidence type="ECO:0000313" key="2">
    <source>
        <dbReference type="EMBL" id="GAA0204240.1"/>
    </source>
</evidence>
<gene>
    <name evidence="2" type="ORF">GCM10008919_04430</name>
</gene>
<keyword evidence="3" id="KW-1185">Reference proteome</keyword>
<accession>A0ABP3CIH1</accession>
<dbReference type="Proteomes" id="UP001500399">
    <property type="component" value="Unassembled WGS sequence"/>
</dbReference>
<evidence type="ECO:0000313" key="3">
    <source>
        <dbReference type="Proteomes" id="UP001500399"/>
    </source>
</evidence>
<protein>
    <recommendedName>
        <fullName evidence="4">XRE family transcriptional regulator</fullName>
    </recommendedName>
</protein>
<proteinExistence type="predicted"/>
<feature type="region of interest" description="Disordered" evidence="1">
    <location>
        <begin position="32"/>
        <end position="60"/>
    </location>
</feature>
<dbReference type="RefSeq" id="WP_304987833.1">
    <property type="nucleotide sequence ID" value="NZ_BAAACR010000002.1"/>
</dbReference>
<organism evidence="2 3">
    <name type="scientific">Selenomonas dianae</name>
    <dbReference type="NCBI Taxonomy" id="135079"/>
    <lineage>
        <taxon>Bacteria</taxon>
        <taxon>Bacillati</taxon>
        <taxon>Bacillota</taxon>
        <taxon>Negativicutes</taxon>
        <taxon>Selenomonadales</taxon>
        <taxon>Selenomonadaceae</taxon>
        <taxon>Selenomonas</taxon>
    </lineage>
</organism>
<dbReference type="EMBL" id="BAAACR010000002">
    <property type="protein sequence ID" value="GAA0204240.1"/>
    <property type="molecule type" value="Genomic_DNA"/>
</dbReference>
<name>A0ABP3CIH1_9FIRM</name>
<evidence type="ECO:0008006" key="4">
    <source>
        <dbReference type="Google" id="ProtNLM"/>
    </source>
</evidence>
<comment type="caution">
    <text evidence="2">The sequence shown here is derived from an EMBL/GenBank/DDBJ whole genome shotgun (WGS) entry which is preliminary data.</text>
</comment>
<evidence type="ECO:0000256" key="1">
    <source>
        <dbReference type="SAM" id="MobiDB-lite"/>
    </source>
</evidence>